<dbReference type="Proteomes" id="UP000823399">
    <property type="component" value="Unassembled WGS sequence"/>
</dbReference>
<keyword evidence="8" id="KW-1185">Reference proteome</keyword>
<feature type="domain" description="Helicase ATP-binding" evidence="6">
    <location>
        <begin position="797"/>
        <end position="956"/>
    </location>
</feature>
<evidence type="ECO:0000259" key="6">
    <source>
        <dbReference type="PROSITE" id="PS51192"/>
    </source>
</evidence>
<dbReference type="GeneID" id="64692246"/>
<dbReference type="SUPFAM" id="SSF52540">
    <property type="entry name" value="P-loop containing nucleoside triphosphate hydrolases"/>
    <property type="match status" value="1"/>
</dbReference>
<evidence type="ECO:0000256" key="1">
    <source>
        <dbReference type="ARBA" id="ARBA00005446"/>
    </source>
</evidence>
<dbReference type="InterPro" id="IPR027417">
    <property type="entry name" value="P-loop_NTPase"/>
</dbReference>
<dbReference type="EMBL" id="JABBWM010000120">
    <property type="protein sequence ID" value="KAG2088572.1"/>
    <property type="molecule type" value="Genomic_DNA"/>
</dbReference>
<keyword evidence="2" id="KW-0238">DNA-binding</keyword>
<proteinExistence type="inferred from homology"/>
<dbReference type="AlphaFoldDB" id="A0A9P7JMI3"/>
<evidence type="ECO:0000256" key="5">
    <source>
        <dbReference type="ARBA" id="ARBA00034808"/>
    </source>
</evidence>
<dbReference type="OrthoDB" id="3202072at2759"/>
<sequence length="972" mass="110040">MRKEMADVIRVKQIPQEKRMVSPWLLTTKWHEHVAGHDVATLRKLVEFPKVDDPIMPKIAHVVEAYFDGALRLLEVTDELILQRLNSPDPLKEGISNTPLHRHQETATQKDYVRVATSLLAMLIRTGKEAEYSIPLPKNLVNAITELEDALTGTIGVEEKIHAILTKVWMVKWVKQEGNPIPCPTERFMALSTLEADGGHKQPVYVTNPLARLEYCIRFVCLKELKILSASLYGGDDEAACDALQTWFTEKTNSPFSRIRSLQHRASAIAYKTMSLPRVWWLDRRTWHEMLYKGDKIHINDLRQMFASTEEQMVELWEKKILLGLNIRVTYQDIADDNTNHDVGYSFISDRRNAWCFADRDRFLKALTGEKELFSRFAVVRNGQLIWNMGTLMGWLRDYAEFQKLVLIRCEMLSGAPGRGTELTAMTYRNTKACTCRNLVMLGKNLTMLRTYHKSGALSGMDKLIPHSIDGVTGDLIIQDLALTRPFAEIAAYNCYHDRPAIKEMYQTHLFVNNQKLFNTDQLTATMARISIPFLGFGLGVNSWRHISTAFKRKLGRFAEDLLEDDEQDTVEALQAGHNRSTENRIYGLSPDALAGAPEDLLPLFLQASTNWQLVMHTVPGGLQLAYTLARSHEFKQLAESGKFGSDFQGTNSPAAAAVAAPPQRAEVISSMQNHVMAKIKDELVAGIECQVVARIVNALVPAVETMIRDALATAMPQQYASQSEDRWPKDQRPEYVSPEETHVVGGNDEQYPPPPQNQLVKNKDSILARKSLWTLRILLRDQQANWWSSQQQDAVLSVLKRETDVIAMLRTGGGKSMLAIIPAIMDANKAVVVVLPLKSLMTDWERKLKAMRVPFQVYNPNVPLLKNVNLILVSADKAKFKTWRQHLAELNQVLSVSRTIFDEAHLPLLCKNFREAMQYMQEIRQFSMQLVLLTGTLPQSSVAALKAAFGLADNAIEIRESSNRPELEYIM</sequence>
<dbReference type="RefSeq" id="XP_041285598.1">
    <property type="nucleotide sequence ID" value="XM_041429987.1"/>
</dbReference>
<dbReference type="GO" id="GO:0005694">
    <property type="term" value="C:chromosome"/>
    <property type="evidence" value="ECO:0007669"/>
    <property type="project" value="TreeGrafter"/>
</dbReference>
<evidence type="ECO:0000256" key="3">
    <source>
        <dbReference type="ARBA" id="ARBA00023235"/>
    </source>
</evidence>
<dbReference type="PANTHER" id="PTHR13710">
    <property type="entry name" value="DNA HELICASE RECQ FAMILY MEMBER"/>
    <property type="match status" value="1"/>
</dbReference>
<comment type="similarity">
    <text evidence="1">Belongs to the helicase family. RecQ subfamily.</text>
</comment>
<dbReference type="GO" id="GO:0003677">
    <property type="term" value="F:DNA binding"/>
    <property type="evidence" value="ECO:0007669"/>
    <property type="project" value="UniProtKB-KW"/>
</dbReference>
<evidence type="ECO:0000256" key="2">
    <source>
        <dbReference type="ARBA" id="ARBA00023125"/>
    </source>
</evidence>
<dbReference type="GO" id="GO:0005524">
    <property type="term" value="F:ATP binding"/>
    <property type="evidence" value="ECO:0007669"/>
    <property type="project" value="InterPro"/>
</dbReference>
<name>A0A9P7JMI3_9AGAM</name>
<dbReference type="InterPro" id="IPR011545">
    <property type="entry name" value="DEAD/DEAH_box_helicase_dom"/>
</dbReference>
<dbReference type="GO" id="GO:0000724">
    <property type="term" value="P:double-strand break repair via homologous recombination"/>
    <property type="evidence" value="ECO:0007669"/>
    <property type="project" value="TreeGrafter"/>
</dbReference>
<dbReference type="PANTHER" id="PTHR13710:SF105">
    <property type="entry name" value="ATP-DEPENDENT DNA HELICASE Q1"/>
    <property type="match status" value="1"/>
</dbReference>
<protein>
    <recommendedName>
        <fullName evidence="5">DNA 3'-5' helicase</fullName>
        <ecNumber evidence="5">5.6.2.4</ecNumber>
    </recommendedName>
</protein>
<dbReference type="PROSITE" id="PS51192">
    <property type="entry name" value="HELICASE_ATP_BIND_1"/>
    <property type="match status" value="1"/>
</dbReference>
<dbReference type="GO" id="GO:0009378">
    <property type="term" value="F:four-way junction helicase activity"/>
    <property type="evidence" value="ECO:0007669"/>
    <property type="project" value="TreeGrafter"/>
</dbReference>
<evidence type="ECO:0000313" key="8">
    <source>
        <dbReference type="Proteomes" id="UP000823399"/>
    </source>
</evidence>
<comment type="caution">
    <text evidence="7">The sequence shown here is derived from an EMBL/GenBank/DDBJ whole genome shotgun (WGS) entry which is preliminary data.</text>
</comment>
<evidence type="ECO:0000256" key="4">
    <source>
        <dbReference type="ARBA" id="ARBA00034617"/>
    </source>
</evidence>
<dbReference type="Pfam" id="PF00270">
    <property type="entry name" value="DEAD"/>
    <property type="match status" value="1"/>
</dbReference>
<keyword evidence="3" id="KW-0413">Isomerase</keyword>
<dbReference type="GO" id="GO:0005737">
    <property type="term" value="C:cytoplasm"/>
    <property type="evidence" value="ECO:0007669"/>
    <property type="project" value="TreeGrafter"/>
</dbReference>
<dbReference type="GO" id="GO:0043138">
    <property type="term" value="F:3'-5' DNA helicase activity"/>
    <property type="evidence" value="ECO:0007669"/>
    <property type="project" value="UniProtKB-EC"/>
</dbReference>
<evidence type="ECO:0000313" key="7">
    <source>
        <dbReference type="EMBL" id="KAG2088572.1"/>
    </source>
</evidence>
<organism evidence="7 8">
    <name type="scientific">Suillus discolor</name>
    <dbReference type="NCBI Taxonomy" id="1912936"/>
    <lineage>
        <taxon>Eukaryota</taxon>
        <taxon>Fungi</taxon>
        <taxon>Dikarya</taxon>
        <taxon>Basidiomycota</taxon>
        <taxon>Agaricomycotina</taxon>
        <taxon>Agaricomycetes</taxon>
        <taxon>Agaricomycetidae</taxon>
        <taxon>Boletales</taxon>
        <taxon>Suillineae</taxon>
        <taxon>Suillaceae</taxon>
        <taxon>Suillus</taxon>
    </lineage>
</organism>
<dbReference type="EC" id="5.6.2.4" evidence="5"/>
<dbReference type="InterPro" id="IPR014001">
    <property type="entry name" value="Helicase_ATP-bd"/>
</dbReference>
<gene>
    <name evidence="7" type="ORF">F5147DRAFT_525879</name>
</gene>
<feature type="non-terminal residue" evidence="7">
    <location>
        <position position="972"/>
    </location>
</feature>
<dbReference type="Gene3D" id="3.40.50.300">
    <property type="entry name" value="P-loop containing nucleotide triphosphate hydrolases"/>
    <property type="match status" value="1"/>
</dbReference>
<dbReference type="SMART" id="SM00487">
    <property type="entry name" value="DEXDc"/>
    <property type="match status" value="1"/>
</dbReference>
<reference evidence="7" key="1">
    <citation type="journal article" date="2020" name="New Phytol.">
        <title>Comparative genomics reveals dynamic genome evolution in host specialist ectomycorrhizal fungi.</title>
        <authorList>
            <person name="Lofgren L.A."/>
            <person name="Nguyen N.H."/>
            <person name="Vilgalys R."/>
            <person name="Ruytinx J."/>
            <person name="Liao H.L."/>
            <person name="Branco S."/>
            <person name="Kuo A."/>
            <person name="LaButti K."/>
            <person name="Lipzen A."/>
            <person name="Andreopoulos W."/>
            <person name="Pangilinan J."/>
            <person name="Riley R."/>
            <person name="Hundley H."/>
            <person name="Na H."/>
            <person name="Barry K."/>
            <person name="Grigoriev I.V."/>
            <person name="Stajich J.E."/>
            <person name="Kennedy P.G."/>
        </authorList>
    </citation>
    <scope>NUCLEOTIDE SEQUENCE</scope>
    <source>
        <strain evidence="7">FC423</strain>
    </source>
</reference>
<accession>A0A9P7JMI3</accession>
<comment type="catalytic activity">
    <reaction evidence="4">
        <text>Couples ATP hydrolysis with the unwinding of duplex DNA by translocating in the 3'-5' direction.</text>
        <dbReference type="EC" id="5.6.2.4"/>
    </reaction>
</comment>